<evidence type="ECO:0000313" key="1">
    <source>
        <dbReference type="EMBL" id="WOT06175.1"/>
    </source>
</evidence>
<dbReference type="PANTHER" id="PTHR35984">
    <property type="entry name" value="PERIPLASMIC SERINE PROTEASE"/>
    <property type="match status" value="1"/>
</dbReference>
<dbReference type="SUPFAM" id="SSF52096">
    <property type="entry name" value="ClpP/crotonase"/>
    <property type="match status" value="1"/>
</dbReference>
<keyword evidence="1" id="KW-0645">Protease</keyword>
<dbReference type="GO" id="GO:0008233">
    <property type="term" value="F:peptidase activity"/>
    <property type="evidence" value="ECO:0007669"/>
    <property type="project" value="UniProtKB-KW"/>
</dbReference>
<dbReference type="RefSeq" id="WP_310470446.1">
    <property type="nucleotide sequence ID" value="NZ_CP136522.1"/>
</dbReference>
<dbReference type="PANTHER" id="PTHR35984:SF1">
    <property type="entry name" value="PERIPLASMIC SERINE PROTEASE"/>
    <property type="match status" value="1"/>
</dbReference>
<dbReference type="GO" id="GO:0006508">
    <property type="term" value="P:proteolysis"/>
    <property type="evidence" value="ECO:0007669"/>
    <property type="project" value="UniProtKB-KW"/>
</dbReference>
<dbReference type="Pfam" id="PF01972">
    <property type="entry name" value="SDH_protease"/>
    <property type="match status" value="1"/>
</dbReference>
<dbReference type="InterPro" id="IPR029045">
    <property type="entry name" value="ClpP/crotonase-like_dom_sf"/>
</dbReference>
<evidence type="ECO:0000313" key="2">
    <source>
        <dbReference type="Proteomes" id="UP001529491"/>
    </source>
</evidence>
<sequence>MAQEEVENQDEAIEEKTYDLSIIGDQVEMFKDKLDEEDIKSRINEHLKKILKDYELENYHVIFLYDEHKSISGFHSDKIYRAVSDLDNKKDILMFIESGGGQIEPAYLISKTCKRLAKSKFVISIPRRAKSAATLISLGATELHMGLLSQLGPIDPQFNGFPALGLANAVEKIAEMTAKHPTASDMFAQYLNANVSIRDLGYFERINESATQYAIRLLNGKTLPDSKTCEELADHFTNHYKDHGFVIDSDEASELLGSSVIKTATKEYEAGNAIYDFFNFLDFLYGIFKQKNMRFLVKLKMDWI</sequence>
<gene>
    <name evidence="1" type="ORF">RGE70_05050</name>
</gene>
<reference evidence="1 2" key="1">
    <citation type="submission" date="2023-10" db="EMBL/GenBank/DDBJ databases">
        <title>Complete genome sequence of Shewanella sp. DAU334.</title>
        <authorList>
            <person name="Lee Y.-S."/>
            <person name="Jeong H.-R."/>
            <person name="Hwang E.-J."/>
            <person name="Choi Y.-L."/>
            <person name="Kim G.-D."/>
        </authorList>
    </citation>
    <scope>NUCLEOTIDE SEQUENCE [LARGE SCALE GENOMIC DNA]</scope>
    <source>
        <strain evidence="1 2">DAU334</strain>
    </source>
</reference>
<keyword evidence="1" id="KW-0378">Hydrolase</keyword>
<dbReference type="Gene3D" id="3.90.226.10">
    <property type="entry name" value="2-enoyl-CoA Hydratase, Chain A, domain 1"/>
    <property type="match status" value="1"/>
</dbReference>
<dbReference type="InterPro" id="IPR002825">
    <property type="entry name" value="Pept_S49_ser-pept_pro"/>
</dbReference>
<dbReference type="EMBL" id="CP136522">
    <property type="protein sequence ID" value="WOT06175.1"/>
    <property type="molecule type" value="Genomic_DNA"/>
</dbReference>
<name>A0ABZ0K361_9GAMM</name>
<protein>
    <submittedName>
        <fullName evidence="1">ATP-dependent Clp protease proteolytic subunit</fullName>
    </submittedName>
</protein>
<accession>A0ABZ0K361</accession>
<keyword evidence="2" id="KW-1185">Reference proteome</keyword>
<proteinExistence type="predicted"/>
<dbReference type="Proteomes" id="UP001529491">
    <property type="component" value="Chromosome"/>
</dbReference>
<organism evidence="1 2">
    <name type="scientific">Shewanella youngdeokensis</name>
    <dbReference type="NCBI Taxonomy" id="2999068"/>
    <lineage>
        <taxon>Bacteria</taxon>
        <taxon>Pseudomonadati</taxon>
        <taxon>Pseudomonadota</taxon>
        <taxon>Gammaproteobacteria</taxon>
        <taxon>Alteromonadales</taxon>
        <taxon>Shewanellaceae</taxon>
        <taxon>Shewanella</taxon>
    </lineage>
</organism>